<feature type="compositionally biased region" description="Polar residues" evidence="7">
    <location>
        <begin position="398"/>
        <end position="412"/>
    </location>
</feature>
<organism evidence="8 9">
    <name type="scientific">Paraconiothyrium brasiliense</name>
    <dbReference type="NCBI Taxonomy" id="300254"/>
    <lineage>
        <taxon>Eukaryota</taxon>
        <taxon>Fungi</taxon>
        <taxon>Dikarya</taxon>
        <taxon>Ascomycota</taxon>
        <taxon>Pezizomycotina</taxon>
        <taxon>Dothideomycetes</taxon>
        <taxon>Pleosporomycetidae</taxon>
        <taxon>Pleosporales</taxon>
        <taxon>Massarineae</taxon>
        <taxon>Didymosphaeriaceae</taxon>
        <taxon>Paraconiothyrium</taxon>
    </lineage>
</organism>
<keyword evidence="6" id="KW-0560">Oxidoreductase</keyword>
<comment type="similarity">
    <text evidence="2 6">Belongs to the cytochrome P450 family.</text>
</comment>
<evidence type="ECO:0000256" key="4">
    <source>
        <dbReference type="ARBA" id="ARBA00022723"/>
    </source>
</evidence>
<dbReference type="PROSITE" id="PS00086">
    <property type="entry name" value="CYTOCHROME_P450"/>
    <property type="match status" value="1"/>
</dbReference>
<dbReference type="Pfam" id="PF00067">
    <property type="entry name" value="p450"/>
    <property type="match status" value="1"/>
</dbReference>
<name>A0ABR3QYC8_9PLEO</name>
<comment type="caution">
    <text evidence="8">The sequence shown here is derived from an EMBL/GenBank/DDBJ whole genome shotgun (WGS) entry which is preliminary data.</text>
</comment>
<evidence type="ECO:0000256" key="3">
    <source>
        <dbReference type="ARBA" id="ARBA00022617"/>
    </source>
</evidence>
<dbReference type="Gene3D" id="1.10.630.10">
    <property type="entry name" value="Cytochrome P450"/>
    <property type="match status" value="1"/>
</dbReference>
<dbReference type="EMBL" id="JAKJXO020000013">
    <property type="protein sequence ID" value="KAL1597167.1"/>
    <property type="molecule type" value="Genomic_DNA"/>
</dbReference>
<dbReference type="CDD" id="cd11058">
    <property type="entry name" value="CYP60B-like"/>
    <property type="match status" value="1"/>
</dbReference>
<protein>
    <recommendedName>
        <fullName evidence="10">Cytochrome P450</fullName>
    </recommendedName>
</protein>
<keyword evidence="3 6" id="KW-0349">Heme</keyword>
<evidence type="ECO:0008006" key="10">
    <source>
        <dbReference type="Google" id="ProtNLM"/>
    </source>
</evidence>
<comment type="cofactor">
    <cofactor evidence="1">
        <name>heme</name>
        <dbReference type="ChEBI" id="CHEBI:30413"/>
    </cofactor>
</comment>
<dbReference type="InterPro" id="IPR036396">
    <property type="entry name" value="Cyt_P450_sf"/>
</dbReference>
<feature type="region of interest" description="Disordered" evidence="7">
    <location>
        <begin position="530"/>
        <end position="570"/>
    </location>
</feature>
<dbReference type="Proteomes" id="UP001521785">
    <property type="component" value="Unassembled WGS sequence"/>
</dbReference>
<dbReference type="InterPro" id="IPR017972">
    <property type="entry name" value="Cyt_P450_CS"/>
</dbReference>
<keyword evidence="5 6" id="KW-0408">Iron</keyword>
<evidence type="ECO:0000256" key="6">
    <source>
        <dbReference type="RuleBase" id="RU000461"/>
    </source>
</evidence>
<dbReference type="InterPro" id="IPR050121">
    <property type="entry name" value="Cytochrome_P450_monoxygenase"/>
</dbReference>
<evidence type="ECO:0000256" key="1">
    <source>
        <dbReference type="ARBA" id="ARBA00001971"/>
    </source>
</evidence>
<dbReference type="SUPFAM" id="SSF48264">
    <property type="entry name" value="Cytochrome P450"/>
    <property type="match status" value="1"/>
</dbReference>
<evidence type="ECO:0000256" key="5">
    <source>
        <dbReference type="ARBA" id="ARBA00023004"/>
    </source>
</evidence>
<reference evidence="8 9" key="1">
    <citation type="submission" date="2024-02" db="EMBL/GenBank/DDBJ databases">
        <title>De novo assembly and annotation of 12 fungi associated with fruit tree decline syndrome in Ontario, Canada.</title>
        <authorList>
            <person name="Sulman M."/>
            <person name="Ellouze W."/>
            <person name="Ilyukhin E."/>
        </authorList>
    </citation>
    <scope>NUCLEOTIDE SEQUENCE [LARGE SCALE GENOMIC DNA]</scope>
    <source>
        <strain evidence="8 9">M42-189</strain>
    </source>
</reference>
<dbReference type="PRINTS" id="PR00385">
    <property type="entry name" value="P450"/>
</dbReference>
<evidence type="ECO:0000256" key="2">
    <source>
        <dbReference type="ARBA" id="ARBA00010617"/>
    </source>
</evidence>
<dbReference type="InterPro" id="IPR002401">
    <property type="entry name" value="Cyt_P450_E_grp-I"/>
</dbReference>
<proteinExistence type="inferred from homology"/>
<evidence type="ECO:0000256" key="7">
    <source>
        <dbReference type="SAM" id="MobiDB-lite"/>
    </source>
</evidence>
<dbReference type="PRINTS" id="PR00463">
    <property type="entry name" value="EP450I"/>
</dbReference>
<evidence type="ECO:0000313" key="8">
    <source>
        <dbReference type="EMBL" id="KAL1597167.1"/>
    </source>
</evidence>
<gene>
    <name evidence="8" type="ORF">SLS60_008749</name>
</gene>
<sequence>MSHAFSDQALRSQEPIIKSYIALLISKLQAKANMDTQVDIMHYINFTTFDILGDLCFGESFGALESEEYSEWMANLFKGVKLVPFVRLFRMYPIIGLPFWLLTKIFPQILAARAKHDNHTVEKTAKRIDTKTDRKDFMSYILKHNDERGMSREEIMRTSGILIVAGSETTATLLSGAMYYLLANPTWLQKVQEELDNAFKTESEITFAPLGQLEVLNAVLTETLRMYPPVPVILPRATVEQSAMVCGTFIPKGCTVGVTHYAASRSSHNFKHPDVFAPQRHLGDPEFKDDKRSVIQPFSVGPRNCIGQTMAWLEMRAILANLLWHFDIELVDKSQKWDQHKVFILWDKPALMMEGEAPSDKSDILTAVMPTPIPIAGLVQIASAMCPNSGKSREGPGRQSNQASRQPGSGSPKTRDHVKSGYVQKSIRKRERPVPRSLGLIAMIEVRPLYKRLRTEKLKRDLLSLVTKAHTGLERAQISRLLRQGRDLWVEHGAERFEQEMGKCIQKATEKKRTDEMDVQLTKSFHEMQVEDADRASVSPSPIQPFENVDMADVPDSAEDGIDTNEMSDG</sequence>
<dbReference type="PANTHER" id="PTHR24305">
    <property type="entry name" value="CYTOCHROME P450"/>
    <property type="match status" value="1"/>
</dbReference>
<dbReference type="PANTHER" id="PTHR24305:SF210">
    <property type="entry name" value="CYTOCHROME P450 MONOOXYGENASE ASQL-RELATED"/>
    <property type="match status" value="1"/>
</dbReference>
<feature type="region of interest" description="Disordered" evidence="7">
    <location>
        <begin position="386"/>
        <end position="429"/>
    </location>
</feature>
<keyword evidence="6" id="KW-0503">Monooxygenase</keyword>
<evidence type="ECO:0000313" key="9">
    <source>
        <dbReference type="Proteomes" id="UP001521785"/>
    </source>
</evidence>
<dbReference type="InterPro" id="IPR001128">
    <property type="entry name" value="Cyt_P450"/>
</dbReference>
<keyword evidence="4 6" id="KW-0479">Metal-binding</keyword>
<accession>A0ABR3QYC8</accession>
<feature type="compositionally biased region" description="Acidic residues" evidence="7">
    <location>
        <begin position="556"/>
        <end position="570"/>
    </location>
</feature>
<keyword evidence="9" id="KW-1185">Reference proteome</keyword>